<proteinExistence type="predicted"/>
<reference evidence="2 3" key="1">
    <citation type="submission" date="2017-05" db="EMBL/GenBank/DDBJ databases">
        <title>Genome Analysis of Maritalea myrionectae HL2708#5.</title>
        <authorList>
            <consortium name="Cotde Inc.-PKNU"/>
            <person name="Jang D."/>
            <person name="Oh H.-M."/>
        </authorList>
    </citation>
    <scope>NUCLEOTIDE SEQUENCE [LARGE SCALE GENOMIC DNA]</scope>
    <source>
        <strain evidence="2 3">HL2708#5</strain>
    </source>
</reference>
<sequence>MIRTACHKLSLLNVTFLALAFVLAIATALPVNGATLVFGDHGHEVVAQDTHAHSAKTGYEMGCDDQASVHCGVKIAVAGWHLPTGFVAIAHSYAQSNLQMLLARSIAQEIPPPRL</sequence>
<evidence type="ECO:0000313" key="3">
    <source>
        <dbReference type="Proteomes" id="UP000258927"/>
    </source>
</evidence>
<name>A0A2R4MC63_9HYPH</name>
<dbReference type="EMBL" id="CP021330">
    <property type="protein sequence ID" value="AVX03524.1"/>
    <property type="molecule type" value="Genomic_DNA"/>
</dbReference>
<gene>
    <name evidence="2" type="ORF">MXMO3_00993</name>
</gene>
<dbReference type="AlphaFoldDB" id="A0A2R4MC63"/>
<protein>
    <recommendedName>
        <fullName evidence="4">DUF2946 domain-containing protein</fullName>
    </recommendedName>
</protein>
<keyword evidence="3" id="KW-1185">Reference proteome</keyword>
<dbReference type="RefSeq" id="WP_162889135.1">
    <property type="nucleotide sequence ID" value="NZ_CP021330.1"/>
</dbReference>
<organism evidence="2 3">
    <name type="scientific">Maritalea myrionectae</name>
    <dbReference type="NCBI Taxonomy" id="454601"/>
    <lineage>
        <taxon>Bacteria</taxon>
        <taxon>Pseudomonadati</taxon>
        <taxon>Pseudomonadota</taxon>
        <taxon>Alphaproteobacteria</taxon>
        <taxon>Hyphomicrobiales</taxon>
        <taxon>Devosiaceae</taxon>
        <taxon>Maritalea</taxon>
    </lineage>
</organism>
<dbReference type="KEGG" id="mmyr:MXMO3_00993"/>
<feature type="signal peptide" evidence="1">
    <location>
        <begin position="1"/>
        <end position="33"/>
    </location>
</feature>
<dbReference type="Proteomes" id="UP000258927">
    <property type="component" value="Chromosome"/>
</dbReference>
<evidence type="ECO:0000256" key="1">
    <source>
        <dbReference type="SAM" id="SignalP"/>
    </source>
</evidence>
<dbReference type="STRING" id="1122213.GCA_000423365_01802"/>
<accession>A0A2R4MC63</accession>
<evidence type="ECO:0000313" key="2">
    <source>
        <dbReference type="EMBL" id="AVX03524.1"/>
    </source>
</evidence>
<keyword evidence="1" id="KW-0732">Signal</keyword>
<feature type="chain" id="PRO_5015340661" description="DUF2946 domain-containing protein" evidence="1">
    <location>
        <begin position="34"/>
        <end position="115"/>
    </location>
</feature>
<evidence type="ECO:0008006" key="4">
    <source>
        <dbReference type="Google" id="ProtNLM"/>
    </source>
</evidence>